<protein>
    <recommendedName>
        <fullName evidence="2 5">Cell shape-determining protein MreC</fullName>
    </recommendedName>
    <alternativeName>
        <fullName evidence="4 5">Cell shape protein MreC</fullName>
    </alternativeName>
</protein>
<evidence type="ECO:0000256" key="4">
    <source>
        <dbReference type="ARBA" id="ARBA00032089"/>
    </source>
</evidence>
<dbReference type="Gene3D" id="2.40.10.350">
    <property type="entry name" value="Rod shape-determining protein MreC, domain 2"/>
    <property type="match status" value="1"/>
</dbReference>
<dbReference type="PANTHER" id="PTHR34138:SF1">
    <property type="entry name" value="CELL SHAPE-DETERMINING PROTEIN MREC"/>
    <property type="match status" value="1"/>
</dbReference>
<dbReference type="RefSeq" id="WP_237263191.1">
    <property type="nucleotide sequence ID" value="NZ_AP024202.1"/>
</dbReference>
<keyword evidence="9" id="KW-1185">Reference proteome</keyword>
<evidence type="ECO:0000256" key="2">
    <source>
        <dbReference type="ARBA" id="ARBA00013855"/>
    </source>
</evidence>
<evidence type="ECO:0000256" key="1">
    <source>
        <dbReference type="ARBA" id="ARBA00009369"/>
    </source>
</evidence>
<reference evidence="8" key="1">
    <citation type="journal article" date="2022" name="Arch. Microbiol.">
        <title>Thiomicrorhabdus immobilis sp. nov., a mesophilic sulfur-oxidizing bacterium isolated from sediment of a brackish lake in northern Japan.</title>
        <authorList>
            <person name="Kojima H."/>
            <person name="Mochizuki J."/>
            <person name="Kanda M."/>
            <person name="Watanabe T."/>
            <person name="Fukui M."/>
        </authorList>
    </citation>
    <scope>NUCLEOTIDE SEQUENCE</scope>
    <source>
        <strain evidence="8">Am19</strain>
    </source>
</reference>
<comment type="similarity">
    <text evidence="1 5">Belongs to the MreC family.</text>
</comment>
<dbReference type="PANTHER" id="PTHR34138">
    <property type="entry name" value="CELL SHAPE-DETERMINING PROTEIN MREC"/>
    <property type="match status" value="1"/>
</dbReference>
<evidence type="ECO:0000259" key="7">
    <source>
        <dbReference type="Pfam" id="PF04085"/>
    </source>
</evidence>
<accession>A0ABM7MC29</accession>
<keyword evidence="6" id="KW-0175">Coiled coil</keyword>
<feature type="coiled-coil region" evidence="6">
    <location>
        <begin position="58"/>
        <end position="95"/>
    </location>
</feature>
<dbReference type="InterPro" id="IPR042177">
    <property type="entry name" value="Cell/Rod_1"/>
</dbReference>
<evidence type="ECO:0000256" key="6">
    <source>
        <dbReference type="SAM" id="Coils"/>
    </source>
</evidence>
<dbReference type="EMBL" id="AP024202">
    <property type="protein sequence ID" value="BCN92875.1"/>
    <property type="molecule type" value="Genomic_DNA"/>
</dbReference>
<dbReference type="Proteomes" id="UP001054820">
    <property type="component" value="Chromosome"/>
</dbReference>
<dbReference type="PIRSF" id="PIRSF038471">
    <property type="entry name" value="MreC"/>
    <property type="match status" value="1"/>
</dbReference>
<dbReference type="Gene3D" id="2.40.10.340">
    <property type="entry name" value="Rod shape-determining protein MreC, domain 1"/>
    <property type="match status" value="1"/>
</dbReference>
<comment type="function">
    <text evidence="5">Involved in formation and maintenance of cell shape.</text>
</comment>
<dbReference type="InterPro" id="IPR042175">
    <property type="entry name" value="Cell/Rod_MreC_2"/>
</dbReference>
<evidence type="ECO:0000256" key="5">
    <source>
        <dbReference type="PIRNR" id="PIRNR038471"/>
    </source>
</evidence>
<sequence>MQFIIAFILAIVLMAADHYGQILGSVRSVLLTTLTPIERAATFPQQIYHLVTTDFTSINALERENQQLKTEVLLLKAKQQQLVNLELQVQRLESLLGTTGKITNQSVQIATVTFYSSNPLSQFLTLNKGSLDKVKKQQTVIDSQGIMGQIIQTTPTTSRVLLITDPDHQIPVRVQRTGQRGILSGTGHDHTQLGFIPVNSAIKVGDMLESSGLGGIFPAGYPVAKITQIETQGDNPYFKVTATPIAKLNQSHKVLIITQQEDENWNNDFDFNLDFNLKGKETEPAGKTP</sequence>
<dbReference type="InterPro" id="IPR007221">
    <property type="entry name" value="MreC"/>
</dbReference>
<name>A0ABM7MC29_9GAMM</name>
<organism evidence="8 9">
    <name type="scientific">Thiomicrorhabdus immobilis</name>
    <dbReference type="NCBI Taxonomy" id="2791037"/>
    <lineage>
        <taxon>Bacteria</taxon>
        <taxon>Pseudomonadati</taxon>
        <taxon>Pseudomonadota</taxon>
        <taxon>Gammaproteobacteria</taxon>
        <taxon>Thiotrichales</taxon>
        <taxon>Piscirickettsiaceae</taxon>
        <taxon>Thiomicrorhabdus</taxon>
    </lineage>
</organism>
<evidence type="ECO:0000313" key="8">
    <source>
        <dbReference type="EMBL" id="BCN92875.1"/>
    </source>
</evidence>
<dbReference type="InterPro" id="IPR055342">
    <property type="entry name" value="MreC_beta-barrel_core"/>
</dbReference>
<gene>
    <name evidence="8" type="ORF">THMIRHAM_06600</name>
</gene>
<dbReference type="Pfam" id="PF04085">
    <property type="entry name" value="MreC"/>
    <property type="match status" value="1"/>
</dbReference>
<proteinExistence type="inferred from homology"/>
<keyword evidence="3 5" id="KW-0133">Cell shape</keyword>
<dbReference type="NCBIfam" id="TIGR00219">
    <property type="entry name" value="mreC"/>
    <property type="match status" value="1"/>
</dbReference>
<evidence type="ECO:0000256" key="3">
    <source>
        <dbReference type="ARBA" id="ARBA00022960"/>
    </source>
</evidence>
<feature type="domain" description="Rod shape-determining protein MreC beta-barrel core" evidence="7">
    <location>
        <begin position="113"/>
        <end position="257"/>
    </location>
</feature>
<evidence type="ECO:0000313" key="9">
    <source>
        <dbReference type="Proteomes" id="UP001054820"/>
    </source>
</evidence>